<feature type="region of interest" description="Disordered" evidence="1">
    <location>
        <begin position="37"/>
        <end position="57"/>
    </location>
</feature>
<reference evidence="2 3" key="1">
    <citation type="submission" date="2020-02" db="EMBL/GenBank/DDBJ databases">
        <authorList>
            <person name="Ferguson B K."/>
        </authorList>
    </citation>
    <scope>NUCLEOTIDE SEQUENCE [LARGE SCALE GENOMIC DNA]</scope>
</reference>
<dbReference type="AlphaFoldDB" id="A0A6H5HMX9"/>
<organism evidence="2 3">
    <name type="scientific">Nesidiocoris tenuis</name>
    <dbReference type="NCBI Taxonomy" id="355587"/>
    <lineage>
        <taxon>Eukaryota</taxon>
        <taxon>Metazoa</taxon>
        <taxon>Ecdysozoa</taxon>
        <taxon>Arthropoda</taxon>
        <taxon>Hexapoda</taxon>
        <taxon>Insecta</taxon>
        <taxon>Pterygota</taxon>
        <taxon>Neoptera</taxon>
        <taxon>Paraneoptera</taxon>
        <taxon>Hemiptera</taxon>
        <taxon>Heteroptera</taxon>
        <taxon>Panheteroptera</taxon>
        <taxon>Cimicomorpha</taxon>
        <taxon>Miridae</taxon>
        <taxon>Dicyphina</taxon>
        <taxon>Nesidiocoris</taxon>
    </lineage>
</organism>
<gene>
    <name evidence="2" type="ORF">NTEN_LOCUS23293</name>
</gene>
<dbReference type="Proteomes" id="UP000479000">
    <property type="component" value="Unassembled WGS sequence"/>
</dbReference>
<protein>
    <submittedName>
        <fullName evidence="2">Uncharacterized protein</fullName>
    </submittedName>
</protein>
<dbReference type="EMBL" id="CADCXU010034126">
    <property type="protein sequence ID" value="CAB0019581.1"/>
    <property type="molecule type" value="Genomic_DNA"/>
</dbReference>
<evidence type="ECO:0000313" key="3">
    <source>
        <dbReference type="Proteomes" id="UP000479000"/>
    </source>
</evidence>
<sequence>MTYQNRASTLRPGVSPRKESHVCRPMTRRRMSLAGKLTEQDGRSLPSSVDKGGHRPALASSNCLLRETQRRRLHLDLETASSTDDWLHCATG</sequence>
<evidence type="ECO:0000313" key="2">
    <source>
        <dbReference type="EMBL" id="CAB0019581.1"/>
    </source>
</evidence>
<name>A0A6H5HMX9_9HEMI</name>
<proteinExistence type="predicted"/>
<feature type="region of interest" description="Disordered" evidence="1">
    <location>
        <begin position="1"/>
        <end position="24"/>
    </location>
</feature>
<evidence type="ECO:0000256" key="1">
    <source>
        <dbReference type="SAM" id="MobiDB-lite"/>
    </source>
</evidence>
<keyword evidence="3" id="KW-1185">Reference proteome</keyword>
<accession>A0A6H5HMX9</accession>